<evidence type="ECO:0000313" key="2">
    <source>
        <dbReference type="EMBL" id="KAK3946810.1"/>
    </source>
</evidence>
<name>A0AAN6NJ68_9PEZI</name>
<keyword evidence="1" id="KW-0812">Transmembrane</keyword>
<accession>A0AAN6NJ68</accession>
<feature type="transmembrane region" description="Helical" evidence="1">
    <location>
        <begin position="6"/>
        <end position="23"/>
    </location>
</feature>
<dbReference type="Proteomes" id="UP001303222">
    <property type="component" value="Unassembled WGS sequence"/>
</dbReference>
<evidence type="ECO:0000313" key="3">
    <source>
        <dbReference type="Proteomes" id="UP001303222"/>
    </source>
</evidence>
<gene>
    <name evidence="2" type="ORF">QBC32DRAFT_118900</name>
</gene>
<keyword evidence="1" id="KW-1133">Transmembrane helix</keyword>
<protein>
    <submittedName>
        <fullName evidence="2">Uncharacterized protein</fullName>
    </submittedName>
</protein>
<keyword evidence="3" id="KW-1185">Reference proteome</keyword>
<keyword evidence="1" id="KW-0472">Membrane</keyword>
<comment type="caution">
    <text evidence="2">The sequence shown here is derived from an EMBL/GenBank/DDBJ whole genome shotgun (WGS) entry which is preliminary data.</text>
</comment>
<proteinExistence type="predicted"/>
<dbReference type="PANTHER" id="PTHR37576:SF2">
    <property type="entry name" value="DEFECT AT LOW TEMPERATURE PROTEIN 1"/>
    <property type="match status" value="1"/>
</dbReference>
<dbReference type="EMBL" id="MU859511">
    <property type="protein sequence ID" value="KAK3946810.1"/>
    <property type="molecule type" value="Genomic_DNA"/>
</dbReference>
<dbReference type="AlphaFoldDB" id="A0AAN6NJ68"/>
<sequence length="308" mass="33945">MGRSIMSVIIGLALNLAVYFTAVNRRVDKWRWLTAADPCSVMLAISSAASSIANLGYREGGGARFHVLKQDGRPFDECDQEYARTTGAMEAIKSIFRGKALRISPSSTVFTLVCFMNPQLCNHVLRQGDVSIPFTGTADIHFTPNILSDELFGSEFAFLHPVLRAFQEMDVTRDIYFAGPVCESCTIVAPGFGWDSKCQVWQGEAFDFSNPVKNAVIPLLSIGIVDSWEPDGHSVLAEASFKETPGCTGRYTTRHCSLLPAVVNYYLEVAKDIFPFPLSRSCTVDLLYVRCQSNKALNLCYMASSPFA</sequence>
<organism evidence="2 3">
    <name type="scientific">Pseudoneurospora amorphoporcata</name>
    <dbReference type="NCBI Taxonomy" id="241081"/>
    <lineage>
        <taxon>Eukaryota</taxon>
        <taxon>Fungi</taxon>
        <taxon>Dikarya</taxon>
        <taxon>Ascomycota</taxon>
        <taxon>Pezizomycotina</taxon>
        <taxon>Sordariomycetes</taxon>
        <taxon>Sordariomycetidae</taxon>
        <taxon>Sordariales</taxon>
        <taxon>Sordariaceae</taxon>
        <taxon>Pseudoneurospora</taxon>
    </lineage>
</organism>
<reference evidence="2" key="1">
    <citation type="journal article" date="2023" name="Mol. Phylogenet. Evol.">
        <title>Genome-scale phylogeny and comparative genomics of the fungal order Sordariales.</title>
        <authorList>
            <person name="Hensen N."/>
            <person name="Bonometti L."/>
            <person name="Westerberg I."/>
            <person name="Brannstrom I.O."/>
            <person name="Guillou S."/>
            <person name="Cros-Aarteil S."/>
            <person name="Calhoun S."/>
            <person name="Haridas S."/>
            <person name="Kuo A."/>
            <person name="Mondo S."/>
            <person name="Pangilinan J."/>
            <person name="Riley R."/>
            <person name="LaButti K."/>
            <person name="Andreopoulos B."/>
            <person name="Lipzen A."/>
            <person name="Chen C."/>
            <person name="Yan M."/>
            <person name="Daum C."/>
            <person name="Ng V."/>
            <person name="Clum A."/>
            <person name="Steindorff A."/>
            <person name="Ohm R.A."/>
            <person name="Martin F."/>
            <person name="Silar P."/>
            <person name="Natvig D.O."/>
            <person name="Lalanne C."/>
            <person name="Gautier V."/>
            <person name="Ament-Velasquez S.L."/>
            <person name="Kruys A."/>
            <person name="Hutchinson M.I."/>
            <person name="Powell A.J."/>
            <person name="Barry K."/>
            <person name="Miller A.N."/>
            <person name="Grigoriev I.V."/>
            <person name="Debuchy R."/>
            <person name="Gladieux P."/>
            <person name="Hiltunen Thoren M."/>
            <person name="Johannesson H."/>
        </authorList>
    </citation>
    <scope>NUCLEOTIDE SEQUENCE</scope>
    <source>
        <strain evidence="2">CBS 626.80</strain>
    </source>
</reference>
<reference evidence="2" key="2">
    <citation type="submission" date="2023-06" db="EMBL/GenBank/DDBJ databases">
        <authorList>
            <consortium name="Lawrence Berkeley National Laboratory"/>
            <person name="Mondo S.J."/>
            <person name="Hensen N."/>
            <person name="Bonometti L."/>
            <person name="Westerberg I."/>
            <person name="Brannstrom I.O."/>
            <person name="Guillou S."/>
            <person name="Cros-Aarteil S."/>
            <person name="Calhoun S."/>
            <person name="Haridas S."/>
            <person name="Kuo A."/>
            <person name="Pangilinan J."/>
            <person name="Riley R."/>
            <person name="Labutti K."/>
            <person name="Andreopoulos B."/>
            <person name="Lipzen A."/>
            <person name="Chen C."/>
            <person name="Yanf M."/>
            <person name="Daum C."/>
            <person name="Ng V."/>
            <person name="Clum A."/>
            <person name="Steindorff A."/>
            <person name="Ohm R."/>
            <person name="Martin F."/>
            <person name="Silar P."/>
            <person name="Natvig D."/>
            <person name="Lalanne C."/>
            <person name="Gautier V."/>
            <person name="Ament-Velasquez S.L."/>
            <person name="Kruys A."/>
            <person name="Hutchinson M.I."/>
            <person name="Powell A.J."/>
            <person name="Barry K."/>
            <person name="Miller A.N."/>
            <person name="Grigoriev I.V."/>
            <person name="Debuchy R."/>
            <person name="Gladieux P."/>
            <person name="Thoren M.H."/>
            <person name="Johannesson H."/>
        </authorList>
    </citation>
    <scope>NUCLEOTIDE SEQUENCE</scope>
    <source>
        <strain evidence="2">CBS 626.80</strain>
    </source>
</reference>
<dbReference type="PANTHER" id="PTHR37576">
    <property type="entry name" value="DEFECT AT LOW TEMPERATURE PROTEIN 1"/>
    <property type="match status" value="1"/>
</dbReference>
<evidence type="ECO:0000256" key="1">
    <source>
        <dbReference type="SAM" id="Phobius"/>
    </source>
</evidence>